<dbReference type="Proteomes" id="UP000014680">
    <property type="component" value="Unassembled WGS sequence"/>
</dbReference>
<feature type="region of interest" description="Disordered" evidence="5">
    <location>
        <begin position="106"/>
        <end position="130"/>
    </location>
</feature>
<feature type="compositionally biased region" description="Basic and acidic residues" evidence="5">
    <location>
        <begin position="310"/>
        <end position="346"/>
    </location>
</feature>
<dbReference type="Gene3D" id="3.40.50.1010">
    <property type="entry name" value="5'-nuclease"/>
    <property type="match status" value="1"/>
</dbReference>
<evidence type="ECO:0000256" key="4">
    <source>
        <dbReference type="ARBA" id="ARBA00022801"/>
    </source>
</evidence>
<accession>A0A0A1U3T6</accession>
<dbReference type="GO" id="GO:0016787">
    <property type="term" value="F:hydrolase activity"/>
    <property type="evidence" value="ECO:0007669"/>
    <property type="project" value="UniProtKB-KW"/>
</dbReference>
<name>A0A0A1U3T6_ENTIV</name>
<dbReference type="GO" id="GO:0030490">
    <property type="term" value="P:maturation of SSU-rRNA"/>
    <property type="evidence" value="ECO:0007669"/>
    <property type="project" value="TreeGrafter"/>
</dbReference>
<feature type="compositionally biased region" description="Acidic residues" evidence="5">
    <location>
        <begin position="293"/>
        <end position="309"/>
    </location>
</feature>
<dbReference type="OMA" id="QSWMVRS"/>
<dbReference type="GO" id="GO:0030688">
    <property type="term" value="C:preribosome, small subunit precursor"/>
    <property type="evidence" value="ECO:0007669"/>
    <property type="project" value="TreeGrafter"/>
</dbReference>
<dbReference type="Pfam" id="PF17146">
    <property type="entry name" value="PIN_6"/>
    <property type="match status" value="1"/>
</dbReference>
<evidence type="ECO:0000259" key="6">
    <source>
        <dbReference type="Pfam" id="PF08772"/>
    </source>
</evidence>
<dbReference type="Gene3D" id="6.20.210.10">
    <property type="entry name" value="Nin one binding (NOB1), Zn-ribbon-like"/>
    <property type="match status" value="1"/>
</dbReference>
<evidence type="ECO:0000256" key="2">
    <source>
        <dbReference type="ARBA" id="ARBA00022722"/>
    </source>
</evidence>
<dbReference type="InterPro" id="IPR033411">
    <property type="entry name" value="Ribonuclease_PIN"/>
</dbReference>
<feature type="compositionally biased region" description="Basic and acidic residues" evidence="5">
    <location>
        <begin position="254"/>
        <end position="265"/>
    </location>
</feature>
<dbReference type="GO" id="GO:0005737">
    <property type="term" value="C:cytoplasm"/>
    <property type="evidence" value="ECO:0007669"/>
    <property type="project" value="UniProtKB-ARBA"/>
</dbReference>
<evidence type="ECO:0000256" key="3">
    <source>
        <dbReference type="ARBA" id="ARBA00022723"/>
    </source>
</evidence>
<feature type="compositionally biased region" description="Basic and acidic residues" evidence="5">
    <location>
        <begin position="186"/>
        <end position="209"/>
    </location>
</feature>
<feature type="region of interest" description="Disordered" evidence="5">
    <location>
        <begin position="147"/>
        <end position="355"/>
    </location>
</feature>
<evidence type="ECO:0000256" key="1">
    <source>
        <dbReference type="ARBA" id="ARBA00005858"/>
    </source>
</evidence>
<feature type="compositionally biased region" description="Basic and acidic residues" evidence="5">
    <location>
        <begin position="155"/>
        <end position="176"/>
    </location>
</feature>
<sequence length="610" mass="71157">MEPILHDYLIIDTNVLLRNQASQLFKKAKHIVTTESVIKEVRDTVSRHRIETLPFDLELDTPSKEDIEYTVEFSKKSGDFSRLSTQDMSVIALAVKYMREQMPEIELPKTPSDPRKVLSEAEQQKKAEETQEVEIVQVKEKPVTITYGPAPVEDTAEKDARFPKLGEKTKRSERPKIVTTFDYDPENEKPREKLMLFDEKKNKKTKIEENENQEEINSHNLEDEKIENPQNEKTEKEEENLAKIGKIKRSAKRKMTDKDYERLAFEELDDCNEEDEEDLGELEEEYLYKDSDKDEEEEDDFSDGEDLLDQSEKTKEVAEGDCESEKKDREDGKIEQIKEEKSEKKTVVSQEPSKGSHIRFEEKDLDFKIETLPAPKKREGELIVDDDGFISVKRKKDKPKKKPINKQFTEWITPQNYKQLDKSVFFDDENAEAYKVVCMTADYTMENVLMQMGIHVMGVEGKVITKIMNWMLKCLICHEEIFDLSKKFCPKCGYHDLRRISYYVLSDGKIKENFNVNKTLCQRGRVYQIKKLTPKRNKTDKTSKKIILTEDVYNKRLQETKRGVKKTSGWTEDGFSASVTAEKRVIIENGRKNPNLAKKRFGKKNAPVNF</sequence>
<organism evidence="8 9">
    <name type="scientific">Entamoeba invadens IP1</name>
    <dbReference type="NCBI Taxonomy" id="370355"/>
    <lineage>
        <taxon>Eukaryota</taxon>
        <taxon>Amoebozoa</taxon>
        <taxon>Evosea</taxon>
        <taxon>Archamoebae</taxon>
        <taxon>Mastigamoebida</taxon>
        <taxon>Entamoebidae</taxon>
        <taxon>Entamoeba</taxon>
    </lineage>
</organism>
<evidence type="ECO:0000259" key="7">
    <source>
        <dbReference type="Pfam" id="PF17146"/>
    </source>
</evidence>
<feature type="compositionally biased region" description="Basic and acidic residues" evidence="5">
    <location>
        <begin position="112"/>
        <end position="129"/>
    </location>
</feature>
<dbReference type="CDD" id="cd09876">
    <property type="entry name" value="PIN_Nob1-like"/>
    <property type="match status" value="1"/>
</dbReference>
<dbReference type="GO" id="GO:0046872">
    <property type="term" value="F:metal ion binding"/>
    <property type="evidence" value="ECO:0007669"/>
    <property type="project" value="UniProtKB-KW"/>
</dbReference>
<dbReference type="RefSeq" id="XP_004255649.1">
    <property type="nucleotide sequence ID" value="XM_004255601.1"/>
</dbReference>
<dbReference type="PANTHER" id="PTHR12814">
    <property type="entry name" value="RNA-BINDING PROTEIN NOB1"/>
    <property type="match status" value="1"/>
</dbReference>
<feature type="domain" description="Ribonuclease PIN" evidence="7">
    <location>
        <begin position="9"/>
        <end position="95"/>
    </location>
</feature>
<feature type="domain" description="Nin one binding (NOB1) Zn-ribbon-like" evidence="6">
    <location>
        <begin position="464"/>
        <end position="531"/>
    </location>
</feature>
<evidence type="ECO:0000313" key="9">
    <source>
        <dbReference type="Proteomes" id="UP000014680"/>
    </source>
</evidence>
<dbReference type="EMBL" id="KB206689">
    <property type="protein sequence ID" value="ELP88878.1"/>
    <property type="molecule type" value="Genomic_DNA"/>
</dbReference>
<dbReference type="AlphaFoldDB" id="A0A0A1U3T6"/>
<dbReference type="PANTHER" id="PTHR12814:SF2">
    <property type="entry name" value="RNA-BINDING PROTEIN NOB1"/>
    <property type="match status" value="1"/>
</dbReference>
<comment type="similarity">
    <text evidence="1">Belongs to the NOB1 family.</text>
</comment>
<dbReference type="GO" id="GO:0004521">
    <property type="term" value="F:RNA endonuclease activity"/>
    <property type="evidence" value="ECO:0007669"/>
    <property type="project" value="TreeGrafter"/>
</dbReference>
<gene>
    <name evidence="8" type="ORF">EIN_475800</name>
</gene>
<feature type="compositionally biased region" description="Basic and acidic residues" evidence="5">
    <location>
        <begin position="216"/>
        <end position="241"/>
    </location>
</feature>
<protein>
    <submittedName>
        <fullName evidence="8">RNA-binding protein nob1, putative</fullName>
    </submittedName>
</protein>
<evidence type="ECO:0000256" key="5">
    <source>
        <dbReference type="SAM" id="MobiDB-lite"/>
    </source>
</evidence>
<dbReference type="InterPro" id="IPR039907">
    <property type="entry name" value="NOB1"/>
</dbReference>
<keyword evidence="4" id="KW-0378">Hydrolase</keyword>
<dbReference type="Pfam" id="PF08772">
    <property type="entry name" value="Zn_ribbon_NOB1"/>
    <property type="match status" value="1"/>
</dbReference>
<keyword evidence="3" id="KW-0479">Metal-binding</keyword>
<dbReference type="OrthoDB" id="446759at2759"/>
<dbReference type="InterPro" id="IPR036283">
    <property type="entry name" value="NOB1_Zf-like_sf"/>
</dbReference>
<feature type="compositionally biased region" description="Acidic residues" evidence="5">
    <location>
        <begin position="266"/>
        <end position="285"/>
    </location>
</feature>
<dbReference type="VEuPathDB" id="AmoebaDB:EIN_475800"/>
<dbReference type="SUPFAM" id="SSF144206">
    <property type="entry name" value="NOB1 zinc finger-like"/>
    <property type="match status" value="1"/>
</dbReference>
<dbReference type="GO" id="GO:0031981">
    <property type="term" value="C:nuclear lumen"/>
    <property type="evidence" value="ECO:0007669"/>
    <property type="project" value="UniProtKB-ARBA"/>
</dbReference>
<keyword evidence="2" id="KW-0540">Nuclease</keyword>
<dbReference type="KEGG" id="eiv:EIN_475800"/>
<dbReference type="InterPro" id="IPR014881">
    <property type="entry name" value="NOB1_Zn-bd"/>
</dbReference>
<keyword evidence="9" id="KW-1185">Reference proteome</keyword>
<evidence type="ECO:0000313" key="8">
    <source>
        <dbReference type="EMBL" id="ELP88878.1"/>
    </source>
</evidence>
<dbReference type="FunFam" id="3.40.50.1010:FF:000020">
    <property type="entry name" value="20S-pre-rRNA D-site endonuclease NOB1"/>
    <property type="match status" value="1"/>
</dbReference>
<reference evidence="8 9" key="1">
    <citation type="submission" date="2012-10" db="EMBL/GenBank/DDBJ databases">
        <authorList>
            <person name="Zafar N."/>
            <person name="Inman J."/>
            <person name="Hall N."/>
            <person name="Lorenzi H."/>
            <person name="Caler E."/>
        </authorList>
    </citation>
    <scope>NUCLEOTIDE SEQUENCE [LARGE SCALE GENOMIC DNA]</scope>
    <source>
        <strain evidence="8 9">IP1</strain>
    </source>
</reference>
<dbReference type="GeneID" id="14887870"/>
<proteinExistence type="inferred from homology"/>